<feature type="transmembrane region" description="Helical" evidence="1">
    <location>
        <begin position="50"/>
        <end position="80"/>
    </location>
</feature>
<feature type="transmembrane region" description="Helical" evidence="1">
    <location>
        <begin position="269"/>
        <end position="288"/>
    </location>
</feature>
<proteinExistence type="predicted"/>
<reference evidence="2 3" key="1">
    <citation type="submission" date="2021-01" db="EMBL/GenBank/DDBJ databases">
        <title>Whole genome shotgun sequence of Actinoplanes humidus NBRC 14915.</title>
        <authorList>
            <person name="Komaki H."/>
            <person name="Tamura T."/>
        </authorList>
    </citation>
    <scope>NUCLEOTIDE SEQUENCE [LARGE SCALE GENOMIC DNA]</scope>
    <source>
        <strain evidence="2 3">NBRC 14915</strain>
    </source>
</reference>
<dbReference type="RefSeq" id="WP_203840924.1">
    <property type="nucleotide sequence ID" value="NZ_BAAATV010000003.1"/>
</dbReference>
<keyword evidence="1" id="KW-1133">Transmembrane helix</keyword>
<sequence>MIQPSALVFAALLAHQASRLAQHGFGATRHTYAPVFGIRLPAPVTATAQLAALPAALAVTVFAPHPQTGLIALACVVLWLLTLQRRMANHVWMGFVAVAVLTFLPAALAPLFASDLLVGLYLSAAVFKMHGEYLTGPQSPGRVMTAIYLRLLGLPQPPAVLAAAPAAVIAAELAVPVLLLIPHGGAAALIVAILMHLAFGVSGNFEFSIVALALWSIAAGDVDGVAVPSPADPVWLLIPVCAAAGWLLGRSPSGPRAVPVQLRDAGQGATYGFFCAFALAGSITDIPAPLGARLVHSAVTVGFVVNFLLVVSGLKLDWSFAMFSGLRPFGSSWLQRGSRAGQPRYFTLTLPDRIPSAWLREVSPAFLYQATRADQVVHEAVAFHLEAMARRSGRSLEPRLVAARECDGVRQLMPVGGASVAPRRRVLLFPGMVSRSFTTCHLG</sequence>
<feature type="transmembrane region" description="Helical" evidence="1">
    <location>
        <begin position="233"/>
        <end position="249"/>
    </location>
</feature>
<feature type="transmembrane region" description="Helical" evidence="1">
    <location>
        <begin position="92"/>
        <end position="113"/>
    </location>
</feature>
<evidence type="ECO:0008006" key="4">
    <source>
        <dbReference type="Google" id="ProtNLM"/>
    </source>
</evidence>
<feature type="transmembrane region" description="Helical" evidence="1">
    <location>
        <begin position="159"/>
        <end position="181"/>
    </location>
</feature>
<keyword evidence="1" id="KW-0472">Membrane</keyword>
<feature type="transmembrane region" description="Helical" evidence="1">
    <location>
        <begin position="188"/>
        <end position="213"/>
    </location>
</feature>
<evidence type="ECO:0000256" key="1">
    <source>
        <dbReference type="SAM" id="Phobius"/>
    </source>
</evidence>
<protein>
    <recommendedName>
        <fullName evidence="4">Lipase maturation factor</fullName>
    </recommendedName>
</protein>
<evidence type="ECO:0000313" key="2">
    <source>
        <dbReference type="EMBL" id="GIE23876.1"/>
    </source>
</evidence>
<keyword evidence="3" id="KW-1185">Reference proteome</keyword>
<organism evidence="2 3">
    <name type="scientific">Winogradskya humida</name>
    <dbReference type="NCBI Taxonomy" id="113566"/>
    <lineage>
        <taxon>Bacteria</taxon>
        <taxon>Bacillati</taxon>
        <taxon>Actinomycetota</taxon>
        <taxon>Actinomycetes</taxon>
        <taxon>Micromonosporales</taxon>
        <taxon>Micromonosporaceae</taxon>
        <taxon>Winogradskya</taxon>
    </lineage>
</organism>
<name>A0ABQ3ZZ45_9ACTN</name>
<keyword evidence="1" id="KW-0812">Transmembrane</keyword>
<gene>
    <name evidence="2" type="ORF">Ahu01nite_069780</name>
</gene>
<dbReference type="Proteomes" id="UP000603200">
    <property type="component" value="Unassembled WGS sequence"/>
</dbReference>
<feature type="transmembrane region" description="Helical" evidence="1">
    <location>
        <begin position="294"/>
        <end position="314"/>
    </location>
</feature>
<accession>A0ABQ3ZZ45</accession>
<comment type="caution">
    <text evidence="2">The sequence shown here is derived from an EMBL/GenBank/DDBJ whole genome shotgun (WGS) entry which is preliminary data.</text>
</comment>
<evidence type="ECO:0000313" key="3">
    <source>
        <dbReference type="Proteomes" id="UP000603200"/>
    </source>
</evidence>
<dbReference type="EMBL" id="BOMN01000100">
    <property type="protein sequence ID" value="GIE23876.1"/>
    <property type="molecule type" value="Genomic_DNA"/>
</dbReference>